<name>A0A318JPK3_9NOCA</name>
<dbReference type="InterPro" id="IPR050491">
    <property type="entry name" value="AmpC-like"/>
</dbReference>
<dbReference type="OrthoDB" id="3174977at2"/>
<dbReference type="InterPro" id="IPR012338">
    <property type="entry name" value="Beta-lactam/transpept-like"/>
</dbReference>
<evidence type="ECO:0000259" key="2">
    <source>
        <dbReference type="Pfam" id="PF00144"/>
    </source>
</evidence>
<feature type="chain" id="PRO_5039047324" evidence="1">
    <location>
        <begin position="18"/>
        <end position="383"/>
    </location>
</feature>
<keyword evidence="3" id="KW-0645">Protease</keyword>
<proteinExistence type="predicted"/>
<dbReference type="EMBL" id="QJKF01000023">
    <property type="protein sequence ID" value="PXX54711.1"/>
    <property type="molecule type" value="Genomic_DNA"/>
</dbReference>
<sequence length="383" mass="41268">MRRFMMVSALMAGTVLACSMSGQVPRAVADTGSADARIGRLQAMLDRLVRESDIPGAQLVITEHGRDTRISSGVGDLATGAPFPETAQVRIASTTKSFVAATVLLLVAENKVELDAPVQRYLPGVVHGPGGDGNVITVRNLLQHTSGIPDYLSKLDISTEAALRNPRPVEELIRLGLDQPADFAPGAEFRYSNTNYLLVGALVERVTGRRLREEVTARVIEPLGLTDTYWPDFPREQVIRGPHPHGYAMLEGERVDIDAFDPSWGMADGAMVSTPADINRYLMSLLSGRVLPAAQLAEMQRTVSLGDPESPMAAAGLGLLHLPTECDHETWSHDGGFPGYGVMNRATKDRAVTLVMNQLPEDPVLEGDTALEAVIVENALCGR</sequence>
<evidence type="ECO:0000313" key="4">
    <source>
        <dbReference type="Proteomes" id="UP000247569"/>
    </source>
</evidence>
<keyword evidence="1" id="KW-0732">Signal</keyword>
<evidence type="ECO:0000256" key="1">
    <source>
        <dbReference type="SAM" id="SignalP"/>
    </source>
</evidence>
<dbReference type="Pfam" id="PF00144">
    <property type="entry name" value="Beta-lactamase"/>
    <property type="match status" value="1"/>
</dbReference>
<keyword evidence="3" id="KW-0378">Hydrolase</keyword>
<dbReference type="SUPFAM" id="SSF56601">
    <property type="entry name" value="beta-lactamase/transpeptidase-like"/>
    <property type="match status" value="1"/>
</dbReference>
<evidence type="ECO:0000313" key="3">
    <source>
        <dbReference type="EMBL" id="PXX54711.1"/>
    </source>
</evidence>
<gene>
    <name evidence="3" type="ORF">DFR70_1235</name>
</gene>
<dbReference type="AlphaFoldDB" id="A0A318JPK3"/>
<keyword evidence="3" id="KW-0121">Carboxypeptidase</keyword>
<comment type="caution">
    <text evidence="3">The sequence shown here is derived from an EMBL/GenBank/DDBJ whole genome shotgun (WGS) entry which is preliminary data.</text>
</comment>
<dbReference type="PANTHER" id="PTHR46825:SF7">
    <property type="entry name" value="D-ALANYL-D-ALANINE CARBOXYPEPTIDASE"/>
    <property type="match status" value="1"/>
</dbReference>
<dbReference type="Gene3D" id="3.40.710.10">
    <property type="entry name" value="DD-peptidase/beta-lactamase superfamily"/>
    <property type="match status" value="1"/>
</dbReference>
<dbReference type="Proteomes" id="UP000247569">
    <property type="component" value="Unassembled WGS sequence"/>
</dbReference>
<dbReference type="InterPro" id="IPR001466">
    <property type="entry name" value="Beta-lactam-related"/>
</dbReference>
<dbReference type="PROSITE" id="PS51257">
    <property type="entry name" value="PROKAR_LIPOPROTEIN"/>
    <property type="match status" value="1"/>
</dbReference>
<dbReference type="PANTHER" id="PTHR46825">
    <property type="entry name" value="D-ALANYL-D-ALANINE-CARBOXYPEPTIDASE/ENDOPEPTIDASE AMPH"/>
    <property type="match status" value="1"/>
</dbReference>
<feature type="domain" description="Beta-lactamase-related" evidence="2">
    <location>
        <begin position="42"/>
        <end position="373"/>
    </location>
</feature>
<protein>
    <submittedName>
        <fullName evidence="3">D-alanyl-D-alanine carboxypeptidase</fullName>
    </submittedName>
</protein>
<dbReference type="GO" id="GO:0004180">
    <property type="term" value="F:carboxypeptidase activity"/>
    <property type="evidence" value="ECO:0007669"/>
    <property type="project" value="UniProtKB-KW"/>
</dbReference>
<dbReference type="RefSeq" id="WP_146251381.1">
    <property type="nucleotide sequence ID" value="NZ_QJKF01000023.1"/>
</dbReference>
<feature type="signal peptide" evidence="1">
    <location>
        <begin position="1"/>
        <end position="17"/>
    </location>
</feature>
<reference evidence="3 4" key="1">
    <citation type="submission" date="2018-05" db="EMBL/GenBank/DDBJ databases">
        <title>Genomic Encyclopedia of Type Strains, Phase IV (KMG-IV): sequencing the most valuable type-strain genomes for metagenomic binning, comparative biology and taxonomic classification.</title>
        <authorList>
            <person name="Goeker M."/>
        </authorList>
    </citation>
    <scope>NUCLEOTIDE SEQUENCE [LARGE SCALE GENOMIC DNA]</scope>
    <source>
        <strain evidence="3 4">DSM 44704</strain>
    </source>
</reference>
<keyword evidence="4" id="KW-1185">Reference proteome</keyword>
<accession>A0A318JPK3</accession>
<organism evidence="3 4">
    <name type="scientific">Nocardia tenerifensis</name>
    <dbReference type="NCBI Taxonomy" id="228006"/>
    <lineage>
        <taxon>Bacteria</taxon>
        <taxon>Bacillati</taxon>
        <taxon>Actinomycetota</taxon>
        <taxon>Actinomycetes</taxon>
        <taxon>Mycobacteriales</taxon>
        <taxon>Nocardiaceae</taxon>
        <taxon>Nocardia</taxon>
    </lineage>
</organism>